<evidence type="ECO:0000259" key="2">
    <source>
        <dbReference type="Pfam" id="PF14258"/>
    </source>
</evidence>
<dbReference type="HOGENOM" id="CLU_036786_0_0_10"/>
<comment type="caution">
    <text evidence="3">The sequence shown here is derived from an EMBL/GenBank/DDBJ whole genome shotgun (WGS) entry which is preliminary data.</text>
</comment>
<evidence type="ECO:0000313" key="3">
    <source>
        <dbReference type="EMBL" id="EHO69515.1"/>
    </source>
</evidence>
<dbReference type="Pfam" id="PF14258">
    <property type="entry name" value="DUF4350"/>
    <property type="match status" value="1"/>
</dbReference>
<keyword evidence="4" id="KW-1185">Reference proteome</keyword>
<dbReference type="PATRIC" id="fig|883158.3.peg.1383"/>
<accession>H1Q3A1</accession>
<organism evidence="3 4">
    <name type="scientific">Prevotella micans F0438</name>
    <dbReference type="NCBI Taxonomy" id="883158"/>
    <lineage>
        <taxon>Bacteria</taxon>
        <taxon>Pseudomonadati</taxon>
        <taxon>Bacteroidota</taxon>
        <taxon>Bacteroidia</taxon>
        <taxon>Bacteroidales</taxon>
        <taxon>Prevotellaceae</taxon>
        <taxon>Prevotella</taxon>
    </lineage>
</organism>
<evidence type="ECO:0000256" key="1">
    <source>
        <dbReference type="SAM" id="Phobius"/>
    </source>
</evidence>
<gene>
    <name evidence="3" type="ORF">HMPREF9140_01389</name>
</gene>
<dbReference type="STRING" id="883158.HMPREF9140_01389"/>
<keyword evidence="1" id="KW-0812">Transmembrane</keyword>
<evidence type="ECO:0000313" key="4">
    <source>
        <dbReference type="Proteomes" id="UP000016023"/>
    </source>
</evidence>
<dbReference type="InterPro" id="IPR025646">
    <property type="entry name" value="DUF4350"/>
</dbReference>
<keyword evidence="1" id="KW-1133">Transmembrane helix</keyword>
<feature type="domain" description="DUF4350" evidence="2">
    <location>
        <begin position="37"/>
        <end position="255"/>
    </location>
</feature>
<protein>
    <recommendedName>
        <fullName evidence="2">DUF4350 domain-containing protein</fullName>
    </recommendedName>
</protein>
<dbReference type="AlphaFoldDB" id="H1Q3A1"/>
<reference evidence="3 4" key="1">
    <citation type="submission" date="2011-12" db="EMBL/GenBank/DDBJ databases">
        <title>The Genome Sequence of Prevotella micans F0438.</title>
        <authorList>
            <consortium name="The Broad Institute Genome Sequencing Platform"/>
            <person name="Earl A."/>
            <person name="Ward D."/>
            <person name="Feldgarden M."/>
            <person name="Gevers D."/>
            <person name="Izard J."/>
            <person name="Baranova O.V."/>
            <person name="Blanton J.M."/>
            <person name="Wade W.G."/>
            <person name="Dewhirst F.E."/>
            <person name="Young S.K."/>
            <person name="Zeng Q."/>
            <person name="Gargeya S."/>
            <person name="Fitzgerald M."/>
            <person name="Haas B."/>
            <person name="Abouelleil A."/>
            <person name="Alvarado L."/>
            <person name="Arachchi H.M."/>
            <person name="Berlin A."/>
            <person name="Chapman S.B."/>
            <person name="Gearin G."/>
            <person name="Goldberg J."/>
            <person name="Griggs A."/>
            <person name="Gujja S."/>
            <person name="Hansen M."/>
            <person name="Heiman D."/>
            <person name="Howarth C."/>
            <person name="Larimer J."/>
            <person name="Lui A."/>
            <person name="MacDonald P.J.P."/>
            <person name="McCowen C."/>
            <person name="Montmayeur A."/>
            <person name="Murphy C."/>
            <person name="Neiman D."/>
            <person name="Pearson M."/>
            <person name="Priest M."/>
            <person name="Roberts A."/>
            <person name="Saif S."/>
            <person name="Shea T."/>
            <person name="Sisk P."/>
            <person name="Stolte C."/>
            <person name="Sykes S."/>
            <person name="Wortman J."/>
            <person name="Nusbaum C."/>
            <person name="Birren B."/>
        </authorList>
    </citation>
    <scope>NUCLEOTIDE SEQUENCE [LARGE SCALE GENOMIC DNA]</scope>
    <source>
        <strain evidence="3 4">F0438</strain>
    </source>
</reference>
<dbReference type="RefSeq" id="WP_006952856.1">
    <property type="nucleotide sequence ID" value="NZ_JH594522.1"/>
</dbReference>
<feature type="transmembrane region" description="Helical" evidence="1">
    <location>
        <begin position="302"/>
        <end position="319"/>
    </location>
</feature>
<dbReference type="EMBL" id="AGWK01000037">
    <property type="protein sequence ID" value="EHO69515.1"/>
    <property type="molecule type" value="Genomic_DNA"/>
</dbReference>
<sequence>MNRRFLFIIGLALLVVFLIEWNAPSKFSWKATYSHRDEQPFGCAVMDTLLSRSLTGGYSVTHRTLPQMAAEKANVKRVIMVQTPGFSPSQTDMRAINRLLAKGNKLLIVTYKFNYDSVPPDWNVSIYGNDNFNPRLLQRTIQERQVPMSKLRWGKQKPYAEYASSIYSYFVEGYIQIHKAREIDTLLTRVNYIDETVSDTVTSEGVYVEPAKEEGVVNSPTEEALPLIVSMKKNGSEVFLCSSPLLFTNYGMLDNKIRPIIFRLFSQFGNMPVVRTEAYLPKDAINQETPLVYFLQQPPLRWAIYTALIGLIIFFVFTARRRQRIIPVVKDPENKSLEFVKLIGTLYHQRHDNRDLLEKKYRFFCETVRRQFMIDVDDTERRADIAERLSKRIGKPKEEIAGTLQQITALLAQKSKISDSEMRTVIDALDDMLNES</sequence>
<name>H1Q3A1_9BACT</name>
<dbReference type="eggNOG" id="ENOG502Z8TX">
    <property type="taxonomic scope" value="Bacteria"/>
</dbReference>
<keyword evidence="1" id="KW-0472">Membrane</keyword>
<dbReference type="Proteomes" id="UP000016023">
    <property type="component" value="Unassembled WGS sequence"/>
</dbReference>
<proteinExistence type="predicted"/>